<dbReference type="KEGG" id="eaz:JHT90_10415"/>
<accession>A0A974RW48</accession>
<proteinExistence type="predicted"/>
<evidence type="ECO:0000313" key="2">
    <source>
        <dbReference type="Proteomes" id="UP000595278"/>
    </source>
</evidence>
<dbReference type="EMBL" id="CP067393">
    <property type="protein sequence ID" value="QQP84813.1"/>
    <property type="molecule type" value="Genomic_DNA"/>
</dbReference>
<name>A0A974RW48_9GAMM</name>
<dbReference type="AlphaFoldDB" id="A0A974RW48"/>
<dbReference type="RefSeq" id="WP_201090710.1">
    <property type="nucleotide sequence ID" value="NZ_CP067393.1"/>
</dbReference>
<evidence type="ECO:0000313" key="1">
    <source>
        <dbReference type="EMBL" id="QQP84813.1"/>
    </source>
</evidence>
<dbReference type="Proteomes" id="UP000595278">
    <property type="component" value="Chromosome"/>
</dbReference>
<gene>
    <name evidence="1" type="ORF">JHT90_10415</name>
</gene>
<reference evidence="1 2" key="1">
    <citation type="submission" date="2021-01" db="EMBL/GenBank/DDBJ databases">
        <title>Entomomonas sp. F2A isolated from a house cricket (Acheta domesticus).</title>
        <authorList>
            <person name="Spergser J."/>
            <person name="Busse H.-J."/>
        </authorList>
    </citation>
    <scope>NUCLEOTIDE SEQUENCE [LARGE SCALE GENOMIC DNA]</scope>
    <source>
        <strain evidence="1 2">F2A</strain>
    </source>
</reference>
<organism evidence="1 2">
    <name type="scientific">Entomomonas asaccharolytica</name>
    <dbReference type="NCBI Taxonomy" id="2785331"/>
    <lineage>
        <taxon>Bacteria</taxon>
        <taxon>Pseudomonadati</taxon>
        <taxon>Pseudomonadota</taxon>
        <taxon>Gammaproteobacteria</taxon>
        <taxon>Pseudomonadales</taxon>
        <taxon>Pseudomonadaceae</taxon>
        <taxon>Entomomonas</taxon>
    </lineage>
</organism>
<protein>
    <submittedName>
        <fullName evidence="1">Uncharacterized protein</fullName>
    </submittedName>
</protein>
<sequence>MTIQPLPPRFIPLNNASQSTSDNILYYDNHASICSIFECLTGRLAAVLGLLEALHEYNNPPPYAVQNITIASTLLLSDANSLLNVMQTLTKDK</sequence>
<keyword evidence="2" id="KW-1185">Reference proteome</keyword>